<evidence type="ECO:0000256" key="8">
    <source>
        <dbReference type="ARBA" id="ARBA00022989"/>
    </source>
</evidence>
<evidence type="ECO:0000256" key="2">
    <source>
        <dbReference type="ARBA" id="ARBA00022475"/>
    </source>
</evidence>
<dbReference type="EMBL" id="RQTK01000024">
    <property type="protein sequence ID" value="RUS90797.1"/>
    <property type="molecule type" value="Genomic_DNA"/>
</dbReference>
<dbReference type="Pfam" id="PF00028">
    <property type="entry name" value="Cadherin"/>
    <property type="match status" value="1"/>
</dbReference>
<dbReference type="Proteomes" id="UP000271974">
    <property type="component" value="Unassembled WGS sequence"/>
</dbReference>
<dbReference type="PANTHER" id="PTHR24028">
    <property type="entry name" value="CADHERIN-87A"/>
    <property type="match status" value="1"/>
</dbReference>
<dbReference type="InterPro" id="IPR020894">
    <property type="entry name" value="Cadherin_CS"/>
</dbReference>
<name>A0A3S1CEW1_ELYCH</name>
<dbReference type="PRINTS" id="PR00205">
    <property type="entry name" value="CADHERIN"/>
</dbReference>
<dbReference type="OrthoDB" id="6161115at2759"/>
<dbReference type="FunFam" id="2.60.40.60:FF:000007">
    <property type="entry name" value="Protocadherin alpha 2"/>
    <property type="match status" value="1"/>
</dbReference>
<evidence type="ECO:0000256" key="1">
    <source>
        <dbReference type="ARBA" id="ARBA00004251"/>
    </source>
</evidence>
<evidence type="ECO:0000256" key="7">
    <source>
        <dbReference type="ARBA" id="ARBA00022889"/>
    </source>
</evidence>
<keyword evidence="7" id="KW-0130">Cell adhesion</keyword>
<feature type="non-terminal residue" evidence="13">
    <location>
        <position position="238"/>
    </location>
</feature>
<dbReference type="InterPro" id="IPR013164">
    <property type="entry name" value="Cadherin_N"/>
</dbReference>
<evidence type="ECO:0000313" key="13">
    <source>
        <dbReference type="EMBL" id="RUS90797.1"/>
    </source>
</evidence>
<sequence length="238" mass="26590">MPEEEPVNTVVTRLAEQSSIFSSVDPSQIPLMTYDILGQNSEPANFFTVERDTGVVRLARTMDREQICEARRVCQVSFNVAIQAAAVPFSTVASVNVILTDINDMPPRFPARDVVLEVSEGVKVGKEMKISGAVDGDSNPEFTVRHYNTTPTLDMFSIHPTENPDGSSTINLRLEKELDRERKDQYIFNIIAYDGGNPSMSDYLRVTVQVTDDNDNSPEFQRAKYDFSINEDEQIGAV</sequence>
<evidence type="ECO:0000256" key="11">
    <source>
        <dbReference type="PROSITE-ProRule" id="PRU00043"/>
    </source>
</evidence>
<keyword evidence="14" id="KW-1185">Reference proteome</keyword>
<dbReference type="AlphaFoldDB" id="A0A3S1CEW1"/>
<dbReference type="Pfam" id="PF08266">
    <property type="entry name" value="Cadherin_2"/>
    <property type="match status" value="1"/>
</dbReference>
<evidence type="ECO:0000313" key="14">
    <source>
        <dbReference type="Proteomes" id="UP000271974"/>
    </source>
</evidence>
<dbReference type="PROSITE" id="PS50268">
    <property type="entry name" value="CADHERIN_2"/>
    <property type="match status" value="2"/>
</dbReference>
<dbReference type="InterPro" id="IPR002126">
    <property type="entry name" value="Cadherin-like_dom"/>
</dbReference>
<keyword evidence="2" id="KW-1003">Cell membrane</keyword>
<protein>
    <recommendedName>
        <fullName evidence="12">Cadherin domain-containing protein</fullName>
    </recommendedName>
</protein>
<dbReference type="Gene3D" id="2.60.40.60">
    <property type="entry name" value="Cadherins"/>
    <property type="match status" value="2"/>
</dbReference>
<accession>A0A3S1CEW1</accession>
<dbReference type="PANTHER" id="PTHR24028:SF146">
    <property type="entry name" value="CADHERIN 96CB, ISOFORM D-RELATED"/>
    <property type="match status" value="1"/>
</dbReference>
<dbReference type="GO" id="GO:0007156">
    <property type="term" value="P:homophilic cell adhesion via plasma membrane adhesion molecules"/>
    <property type="evidence" value="ECO:0007669"/>
    <property type="project" value="InterPro"/>
</dbReference>
<feature type="domain" description="Cadherin" evidence="12">
    <location>
        <begin position="110"/>
        <end position="220"/>
    </location>
</feature>
<keyword evidence="4" id="KW-0732">Signal</keyword>
<keyword evidence="10" id="KW-0325">Glycoprotein</keyword>
<evidence type="ECO:0000259" key="12">
    <source>
        <dbReference type="PROSITE" id="PS50268"/>
    </source>
</evidence>
<dbReference type="SUPFAM" id="SSF49313">
    <property type="entry name" value="Cadherin-like"/>
    <property type="match status" value="2"/>
</dbReference>
<evidence type="ECO:0000256" key="6">
    <source>
        <dbReference type="ARBA" id="ARBA00022837"/>
    </source>
</evidence>
<dbReference type="PROSITE" id="PS00232">
    <property type="entry name" value="CADHERIN_1"/>
    <property type="match status" value="1"/>
</dbReference>
<dbReference type="GO" id="GO:0005509">
    <property type="term" value="F:calcium ion binding"/>
    <property type="evidence" value="ECO:0007669"/>
    <property type="project" value="UniProtKB-UniRule"/>
</dbReference>
<evidence type="ECO:0000256" key="10">
    <source>
        <dbReference type="ARBA" id="ARBA00023180"/>
    </source>
</evidence>
<dbReference type="STRING" id="188477.A0A3S1CEW1"/>
<keyword evidence="8" id="KW-1133">Transmembrane helix</keyword>
<evidence type="ECO:0000256" key="4">
    <source>
        <dbReference type="ARBA" id="ARBA00022729"/>
    </source>
</evidence>
<organism evidence="13 14">
    <name type="scientific">Elysia chlorotica</name>
    <name type="common">Eastern emerald elysia</name>
    <name type="synonym">Sea slug</name>
    <dbReference type="NCBI Taxonomy" id="188477"/>
    <lineage>
        <taxon>Eukaryota</taxon>
        <taxon>Metazoa</taxon>
        <taxon>Spiralia</taxon>
        <taxon>Lophotrochozoa</taxon>
        <taxon>Mollusca</taxon>
        <taxon>Gastropoda</taxon>
        <taxon>Heterobranchia</taxon>
        <taxon>Euthyneura</taxon>
        <taxon>Panpulmonata</taxon>
        <taxon>Sacoglossa</taxon>
        <taxon>Placobranchoidea</taxon>
        <taxon>Plakobranchidae</taxon>
        <taxon>Elysia</taxon>
    </lineage>
</organism>
<feature type="domain" description="Cadherin" evidence="12">
    <location>
        <begin position="1"/>
        <end position="109"/>
    </location>
</feature>
<comment type="caution">
    <text evidence="13">The sequence shown here is derived from an EMBL/GenBank/DDBJ whole genome shotgun (WGS) entry which is preliminary data.</text>
</comment>
<evidence type="ECO:0000256" key="9">
    <source>
        <dbReference type="ARBA" id="ARBA00023136"/>
    </source>
</evidence>
<dbReference type="InterPro" id="IPR015919">
    <property type="entry name" value="Cadherin-like_sf"/>
</dbReference>
<comment type="subcellular location">
    <subcellularLocation>
        <location evidence="1">Cell membrane</location>
        <topology evidence="1">Single-pass type I membrane protein</topology>
    </subcellularLocation>
</comment>
<dbReference type="InterPro" id="IPR050174">
    <property type="entry name" value="Protocadherin/Cadherin-CA"/>
</dbReference>
<proteinExistence type="predicted"/>
<dbReference type="SMART" id="SM00112">
    <property type="entry name" value="CA"/>
    <property type="match status" value="2"/>
</dbReference>
<evidence type="ECO:0000256" key="5">
    <source>
        <dbReference type="ARBA" id="ARBA00022737"/>
    </source>
</evidence>
<dbReference type="CDD" id="cd11304">
    <property type="entry name" value="Cadherin_repeat"/>
    <property type="match status" value="2"/>
</dbReference>
<keyword evidence="6 11" id="KW-0106">Calcium</keyword>
<dbReference type="GO" id="GO:0005886">
    <property type="term" value="C:plasma membrane"/>
    <property type="evidence" value="ECO:0007669"/>
    <property type="project" value="UniProtKB-SubCell"/>
</dbReference>
<evidence type="ECO:0000256" key="3">
    <source>
        <dbReference type="ARBA" id="ARBA00022692"/>
    </source>
</evidence>
<keyword evidence="5" id="KW-0677">Repeat</keyword>
<gene>
    <name evidence="13" type="ORF">EGW08_001416</name>
</gene>
<keyword evidence="9" id="KW-0472">Membrane</keyword>
<reference evidence="13 14" key="1">
    <citation type="submission" date="2019-01" db="EMBL/GenBank/DDBJ databases">
        <title>A draft genome assembly of the solar-powered sea slug Elysia chlorotica.</title>
        <authorList>
            <person name="Cai H."/>
            <person name="Li Q."/>
            <person name="Fang X."/>
            <person name="Li J."/>
            <person name="Curtis N.E."/>
            <person name="Altenburger A."/>
            <person name="Shibata T."/>
            <person name="Feng M."/>
            <person name="Maeda T."/>
            <person name="Schwartz J.A."/>
            <person name="Shigenobu S."/>
            <person name="Lundholm N."/>
            <person name="Nishiyama T."/>
            <person name="Yang H."/>
            <person name="Hasebe M."/>
            <person name="Li S."/>
            <person name="Pierce S.K."/>
            <person name="Wang J."/>
        </authorList>
    </citation>
    <scope>NUCLEOTIDE SEQUENCE [LARGE SCALE GENOMIC DNA]</scope>
    <source>
        <strain evidence="13">EC2010</strain>
        <tissue evidence="13">Whole organism of an adult</tissue>
    </source>
</reference>
<keyword evidence="3" id="KW-0812">Transmembrane</keyword>